<evidence type="ECO:0000256" key="3">
    <source>
        <dbReference type="ARBA" id="ARBA00023163"/>
    </source>
</evidence>
<evidence type="ECO:0000256" key="2">
    <source>
        <dbReference type="ARBA" id="ARBA00023125"/>
    </source>
</evidence>
<feature type="compositionally biased region" description="Low complexity" evidence="5">
    <location>
        <begin position="290"/>
        <end position="307"/>
    </location>
</feature>
<feature type="region of interest" description="Disordered" evidence="5">
    <location>
        <begin position="290"/>
        <end position="314"/>
    </location>
</feature>
<dbReference type="PROSITE" id="PS50977">
    <property type="entry name" value="HTH_TETR_2"/>
    <property type="match status" value="1"/>
</dbReference>
<dbReference type="SUPFAM" id="SSF46689">
    <property type="entry name" value="Homeodomain-like"/>
    <property type="match status" value="1"/>
</dbReference>
<dbReference type="GO" id="GO:0003700">
    <property type="term" value="F:DNA-binding transcription factor activity"/>
    <property type="evidence" value="ECO:0007669"/>
    <property type="project" value="TreeGrafter"/>
</dbReference>
<sequence>MATEHTSEHTPAATTADGTTGGTAGGAAGGAANGAAGEAADGGGTGGVPRLVRSLDLLWGRTGKARPARGPKPGLTLQEIVRAAVELANSEGLAALSMRKVAARLGVGTMSLYRYVPGKGELLDLMVDHVQLPSEELAAHSGSDWRSTLELVAADSWKLYTDNPWLLQVNQARPLLGPNSLAGFEIAIKALDGVPLSGQEKTAALVALDNLVQGSARTLVLAHQAATESGISDEEFWRTQYPYLERAVVSGDYPWIAALPEDTFDADDHTLLQFGLSTLLDGLDRLITTRSSAPGPGSPSGSASGTASGPGTGA</sequence>
<dbReference type="GO" id="GO:0045892">
    <property type="term" value="P:negative regulation of DNA-templated transcription"/>
    <property type="evidence" value="ECO:0007669"/>
    <property type="project" value="InterPro"/>
</dbReference>
<feature type="region of interest" description="Disordered" evidence="5">
    <location>
        <begin position="1"/>
        <end position="47"/>
    </location>
</feature>
<comment type="caution">
    <text evidence="7">The sequence shown here is derived from an EMBL/GenBank/DDBJ whole genome shotgun (WGS) entry which is preliminary data.</text>
</comment>
<dbReference type="SUPFAM" id="SSF48498">
    <property type="entry name" value="Tetracyclin repressor-like, C-terminal domain"/>
    <property type="match status" value="1"/>
</dbReference>
<dbReference type="OrthoDB" id="2570341at2"/>
<reference evidence="7 8" key="1">
    <citation type="submission" date="2019-06" db="EMBL/GenBank/DDBJ databases">
        <title>Whole genome shotgun sequence of Streptomyces cacaoi subsp. cacaoi NBRC 12748.</title>
        <authorList>
            <person name="Hosoyama A."/>
            <person name="Uohara A."/>
            <person name="Ohji S."/>
            <person name="Ichikawa N."/>
        </authorList>
    </citation>
    <scope>NUCLEOTIDE SEQUENCE [LARGE SCALE GENOMIC DNA]</scope>
    <source>
        <strain evidence="7 8">NBRC 12748</strain>
    </source>
</reference>
<dbReference type="Pfam" id="PF02909">
    <property type="entry name" value="TetR_C_1"/>
    <property type="match status" value="1"/>
</dbReference>
<dbReference type="Pfam" id="PF00440">
    <property type="entry name" value="TetR_N"/>
    <property type="match status" value="1"/>
</dbReference>
<evidence type="ECO:0000313" key="7">
    <source>
        <dbReference type="EMBL" id="GEB49583.1"/>
    </source>
</evidence>
<keyword evidence="8" id="KW-1185">Reference proteome</keyword>
<evidence type="ECO:0000256" key="5">
    <source>
        <dbReference type="SAM" id="MobiDB-lite"/>
    </source>
</evidence>
<dbReference type="Proteomes" id="UP000319210">
    <property type="component" value="Unassembled WGS sequence"/>
</dbReference>
<evidence type="ECO:0000256" key="1">
    <source>
        <dbReference type="ARBA" id="ARBA00023015"/>
    </source>
</evidence>
<dbReference type="GO" id="GO:0000976">
    <property type="term" value="F:transcription cis-regulatory region binding"/>
    <property type="evidence" value="ECO:0007669"/>
    <property type="project" value="TreeGrafter"/>
</dbReference>
<dbReference type="Gene3D" id="1.10.10.60">
    <property type="entry name" value="Homeodomain-like"/>
    <property type="match status" value="1"/>
</dbReference>
<dbReference type="InterPro" id="IPR036271">
    <property type="entry name" value="Tet_transcr_reg_TetR-rel_C_sf"/>
</dbReference>
<feature type="domain" description="HTH tetR-type" evidence="6">
    <location>
        <begin position="74"/>
        <end position="134"/>
    </location>
</feature>
<gene>
    <name evidence="7" type="ORF">SCA03_21340</name>
</gene>
<evidence type="ECO:0000313" key="8">
    <source>
        <dbReference type="Proteomes" id="UP000319210"/>
    </source>
</evidence>
<dbReference type="InterPro" id="IPR001647">
    <property type="entry name" value="HTH_TetR"/>
</dbReference>
<keyword evidence="1" id="KW-0805">Transcription regulation</keyword>
<accession>A0A4Y3QYB1</accession>
<dbReference type="PANTHER" id="PTHR30055">
    <property type="entry name" value="HTH-TYPE TRANSCRIPTIONAL REGULATOR RUTR"/>
    <property type="match status" value="1"/>
</dbReference>
<proteinExistence type="predicted"/>
<evidence type="ECO:0000256" key="4">
    <source>
        <dbReference type="PROSITE-ProRule" id="PRU00335"/>
    </source>
</evidence>
<dbReference type="AlphaFoldDB" id="A0A4Y3QYB1"/>
<evidence type="ECO:0000259" key="6">
    <source>
        <dbReference type="PROSITE" id="PS50977"/>
    </source>
</evidence>
<keyword evidence="2 4" id="KW-0238">DNA-binding</keyword>
<name>A0A4Y3QYB1_STRCI</name>
<dbReference type="InterPro" id="IPR009057">
    <property type="entry name" value="Homeodomain-like_sf"/>
</dbReference>
<dbReference type="PANTHER" id="PTHR30055:SF151">
    <property type="entry name" value="TRANSCRIPTIONAL REGULATORY PROTEIN"/>
    <property type="match status" value="1"/>
</dbReference>
<dbReference type="RefSeq" id="WP_086816994.1">
    <property type="nucleotide sequence ID" value="NZ_BJMM01000007.1"/>
</dbReference>
<feature type="DNA-binding region" description="H-T-H motif" evidence="4">
    <location>
        <begin position="97"/>
        <end position="116"/>
    </location>
</feature>
<dbReference type="Gene3D" id="1.10.357.10">
    <property type="entry name" value="Tetracycline Repressor, domain 2"/>
    <property type="match status" value="1"/>
</dbReference>
<feature type="compositionally biased region" description="Gly residues" evidence="5">
    <location>
        <begin position="19"/>
        <end position="32"/>
    </location>
</feature>
<organism evidence="7 8">
    <name type="scientific">Streptomyces cacaoi</name>
    <dbReference type="NCBI Taxonomy" id="1898"/>
    <lineage>
        <taxon>Bacteria</taxon>
        <taxon>Bacillati</taxon>
        <taxon>Actinomycetota</taxon>
        <taxon>Actinomycetes</taxon>
        <taxon>Kitasatosporales</taxon>
        <taxon>Streptomycetaceae</taxon>
        <taxon>Streptomyces</taxon>
    </lineage>
</organism>
<protein>
    <submittedName>
        <fullName evidence="7">TetR family transcriptional regulator</fullName>
    </submittedName>
</protein>
<dbReference type="InterPro" id="IPR050109">
    <property type="entry name" value="HTH-type_TetR-like_transc_reg"/>
</dbReference>
<dbReference type="EMBL" id="BJMM01000007">
    <property type="protein sequence ID" value="GEB49583.1"/>
    <property type="molecule type" value="Genomic_DNA"/>
</dbReference>
<keyword evidence="3" id="KW-0804">Transcription</keyword>
<dbReference type="InterPro" id="IPR004111">
    <property type="entry name" value="Repressor_TetR_C"/>
</dbReference>